<reference evidence="1" key="1">
    <citation type="submission" date="2023-06" db="EMBL/GenBank/DDBJ databases">
        <authorList>
            <person name="Delattre M."/>
        </authorList>
    </citation>
    <scope>NUCLEOTIDE SEQUENCE</scope>
    <source>
        <strain evidence="1">AF72</strain>
    </source>
</reference>
<dbReference type="AlphaFoldDB" id="A0AA36CAH8"/>
<gene>
    <name evidence="1" type="ORF">MSPICULIGERA_LOCUS4069</name>
</gene>
<evidence type="ECO:0000313" key="2">
    <source>
        <dbReference type="Proteomes" id="UP001177023"/>
    </source>
</evidence>
<accession>A0AA36CAH8</accession>
<feature type="non-terminal residue" evidence="1">
    <location>
        <position position="1"/>
    </location>
</feature>
<dbReference type="Proteomes" id="UP001177023">
    <property type="component" value="Unassembled WGS sequence"/>
</dbReference>
<protein>
    <submittedName>
        <fullName evidence="1">Uncharacterized protein</fullName>
    </submittedName>
</protein>
<dbReference type="EMBL" id="CATQJA010001038">
    <property type="protein sequence ID" value="CAJ0565428.1"/>
    <property type="molecule type" value="Genomic_DNA"/>
</dbReference>
<evidence type="ECO:0000313" key="1">
    <source>
        <dbReference type="EMBL" id="CAJ0565428.1"/>
    </source>
</evidence>
<proteinExistence type="predicted"/>
<keyword evidence="2" id="KW-1185">Reference proteome</keyword>
<sequence length="97" mass="10290">MLAAPLARPFLAAPPAPLPIAAPLFAPAFAPAPMYGSRFFTPFARPSYFIRGKRNSCLASCIALATSQLAAWPATSYSPYYQALYGPALAAAEPVVW</sequence>
<comment type="caution">
    <text evidence="1">The sequence shown here is derived from an EMBL/GenBank/DDBJ whole genome shotgun (WGS) entry which is preliminary data.</text>
</comment>
<organism evidence="1 2">
    <name type="scientific">Mesorhabditis spiculigera</name>
    <dbReference type="NCBI Taxonomy" id="96644"/>
    <lineage>
        <taxon>Eukaryota</taxon>
        <taxon>Metazoa</taxon>
        <taxon>Ecdysozoa</taxon>
        <taxon>Nematoda</taxon>
        <taxon>Chromadorea</taxon>
        <taxon>Rhabditida</taxon>
        <taxon>Rhabditina</taxon>
        <taxon>Rhabditomorpha</taxon>
        <taxon>Rhabditoidea</taxon>
        <taxon>Rhabditidae</taxon>
        <taxon>Mesorhabditinae</taxon>
        <taxon>Mesorhabditis</taxon>
    </lineage>
</organism>
<name>A0AA36CAH8_9BILA</name>